<keyword evidence="3" id="KW-0547">Nucleotide-binding</keyword>
<dbReference type="CDD" id="cd07302">
    <property type="entry name" value="CHD"/>
    <property type="match status" value="1"/>
</dbReference>
<evidence type="ECO:0000256" key="7">
    <source>
        <dbReference type="SAM" id="MobiDB-lite"/>
    </source>
</evidence>
<comment type="subcellular location">
    <subcellularLocation>
        <location evidence="1">Membrane</location>
    </subcellularLocation>
</comment>
<sequence length="763" mass="85035">MNEAYINEGMDDEGSLAEASQSHVTSNSPEDGEKIVIANSESKQVYYLRSLLVLVLVLVAAGVSTAVFLFARGSEQKDFETQYYDHALKVTSSFRANAKLRLGAIESFAVSIASGAKARGETWPMVTTPDFERKAQYILELSSVISLTIFPLVTTEDRPAWEDYSGKSTDWIIQGLAYQEQHISDHFDYEAERVVLDYVDLVMDGPLQNGQLVRPFIFNISREGIAPAQEEGPFFPWWQFAPISPVLAGINYNTMSLPTRIPSLETIMETQKPMVTTAWDYSNVEDPRIKGKKAMLDLYLLRWQNGGKKYQDGPVSDLYYPIFESYEDEHYGELPADQRKLVAVMNSYVYWQVYFEDVLPDADNAQGVIAVLENTCGQEFSYVLNGASASYLGAGDWHDAKFDEYVVSTGFGAFLGETDSKFENKCIYNVRVYPSQELQESFKSNTPLIFTITVVCSFILASAIFVLYDLVVEKRQTVVMKKAVQSTEVVRSLFPETVRERLFEEASTKERGNFVARDQDDASKEHGHPIVADLYENCTVLFADLAGFTKWSSSREPSHVFELLEAIYGEFDSIAQRRNVFKIETIGDCYLAITGVPRPQTKHALIMARFASEAMERMNEVIQSTLVHTLGEDTGTLKMRVGLHSGAVTAGVLRTSRQRYQLFGDTVNTASRMESTGLPGMIQASQATADLIIAAGKVAWVSPREGGVEAKGKGVMTTFWITPKTELTSTDSMVSDMSNPCHHISSEFVLSSDIASVTKNAEC</sequence>
<keyword evidence="5 8" id="KW-0472">Membrane</keyword>
<dbReference type="SMART" id="SM00044">
    <property type="entry name" value="CYCc"/>
    <property type="match status" value="1"/>
</dbReference>
<evidence type="ECO:0000256" key="8">
    <source>
        <dbReference type="SAM" id="Phobius"/>
    </source>
</evidence>
<keyword evidence="2 8" id="KW-0812">Transmembrane</keyword>
<dbReference type="PANTHER" id="PTHR11920">
    <property type="entry name" value="GUANYLYL CYCLASE"/>
    <property type="match status" value="1"/>
</dbReference>
<evidence type="ECO:0000256" key="1">
    <source>
        <dbReference type="ARBA" id="ARBA00004370"/>
    </source>
</evidence>
<dbReference type="Pfam" id="PF00211">
    <property type="entry name" value="Guanylate_cyc"/>
    <property type="match status" value="1"/>
</dbReference>
<dbReference type="Gene3D" id="3.30.70.1230">
    <property type="entry name" value="Nucleotide cyclase"/>
    <property type="match status" value="1"/>
</dbReference>
<dbReference type="GO" id="GO:0035556">
    <property type="term" value="P:intracellular signal transduction"/>
    <property type="evidence" value="ECO:0007669"/>
    <property type="project" value="InterPro"/>
</dbReference>
<evidence type="ECO:0000256" key="5">
    <source>
        <dbReference type="ARBA" id="ARBA00023136"/>
    </source>
</evidence>
<dbReference type="PANTHER" id="PTHR11920:SF335">
    <property type="entry name" value="GUANYLATE CYCLASE"/>
    <property type="match status" value="1"/>
</dbReference>
<feature type="transmembrane region" description="Helical" evidence="8">
    <location>
        <begin position="51"/>
        <end position="71"/>
    </location>
</feature>
<proteinExistence type="predicted"/>
<evidence type="ECO:0000256" key="4">
    <source>
        <dbReference type="ARBA" id="ARBA00022989"/>
    </source>
</evidence>
<evidence type="ECO:0000313" key="10">
    <source>
        <dbReference type="EMBL" id="CAB9513338.1"/>
    </source>
</evidence>
<gene>
    <name evidence="10" type="ORF">SEMRO_585_G171060.1</name>
</gene>
<dbReference type="OrthoDB" id="60033at2759"/>
<dbReference type="AlphaFoldDB" id="A0A9N8HFQ3"/>
<dbReference type="EMBL" id="CAICTM010000584">
    <property type="protein sequence ID" value="CAB9513338.1"/>
    <property type="molecule type" value="Genomic_DNA"/>
</dbReference>
<comment type="caution">
    <text evidence="10">The sequence shown here is derived from an EMBL/GenBank/DDBJ whole genome shotgun (WGS) entry which is preliminary data.</text>
</comment>
<evidence type="ECO:0000256" key="6">
    <source>
        <dbReference type="ARBA" id="ARBA00023239"/>
    </source>
</evidence>
<dbReference type="GO" id="GO:0001653">
    <property type="term" value="F:peptide receptor activity"/>
    <property type="evidence" value="ECO:0007669"/>
    <property type="project" value="TreeGrafter"/>
</dbReference>
<keyword evidence="11" id="KW-1185">Reference proteome</keyword>
<reference evidence="10" key="1">
    <citation type="submission" date="2020-06" db="EMBL/GenBank/DDBJ databases">
        <authorList>
            <consortium name="Plant Systems Biology data submission"/>
        </authorList>
    </citation>
    <scope>NUCLEOTIDE SEQUENCE</scope>
    <source>
        <strain evidence="10">D6</strain>
    </source>
</reference>
<feature type="transmembrane region" description="Helical" evidence="8">
    <location>
        <begin position="448"/>
        <end position="472"/>
    </location>
</feature>
<dbReference type="GO" id="GO:0000166">
    <property type="term" value="F:nucleotide binding"/>
    <property type="evidence" value="ECO:0007669"/>
    <property type="project" value="UniProtKB-KW"/>
</dbReference>
<keyword evidence="4 8" id="KW-1133">Transmembrane helix</keyword>
<keyword evidence="10" id="KW-0675">Receptor</keyword>
<dbReference type="SUPFAM" id="SSF55073">
    <property type="entry name" value="Nucleotide cyclase"/>
    <property type="match status" value="1"/>
</dbReference>
<protein>
    <submittedName>
        <fullName evidence="10">Receptor-type guanylate cyclase gcy</fullName>
    </submittedName>
</protein>
<accession>A0A9N8HFQ3</accession>
<dbReference type="GO" id="GO:0004016">
    <property type="term" value="F:adenylate cyclase activity"/>
    <property type="evidence" value="ECO:0007669"/>
    <property type="project" value="TreeGrafter"/>
</dbReference>
<dbReference type="GO" id="GO:0004383">
    <property type="term" value="F:guanylate cyclase activity"/>
    <property type="evidence" value="ECO:0007669"/>
    <property type="project" value="TreeGrafter"/>
</dbReference>
<dbReference type="InterPro" id="IPR029787">
    <property type="entry name" value="Nucleotide_cyclase"/>
</dbReference>
<dbReference type="Proteomes" id="UP001153069">
    <property type="component" value="Unassembled WGS sequence"/>
</dbReference>
<feature type="domain" description="Guanylate cyclase" evidence="9">
    <location>
        <begin position="539"/>
        <end position="674"/>
    </location>
</feature>
<evidence type="ECO:0000256" key="2">
    <source>
        <dbReference type="ARBA" id="ARBA00022692"/>
    </source>
</evidence>
<keyword evidence="6" id="KW-0456">Lyase</keyword>
<evidence type="ECO:0000259" key="9">
    <source>
        <dbReference type="PROSITE" id="PS50125"/>
    </source>
</evidence>
<organism evidence="10 11">
    <name type="scientific">Seminavis robusta</name>
    <dbReference type="NCBI Taxonomy" id="568900"/>
    <lineage>
        <taxon>Eukaryota</taxon>
        <taxon>Sar</taxon>
        <taxon>Stramenopiles</taxon>
        <taxon>Ochrophyta</taxon>
        <taxon>Bacillariophyta</taxon>
        <taxon>Bacillariophyceae</taxon>
        <taxon>Bacillariophycidae</taxon>
        <taxon>Naviculales</taxon>
        <taxon>Naviculaceae</taxon>
        <taxon>Seminavis</taxon>
    </lineage>
</organism>
<feature type="region of interest" description="Disordered" evidence="7">
    <location>
        <begin position="1"/>
        <end position="30"/>
    </location>
</feature>
<feature type="compositionally biased region" description="Polar residues" evidence="7">
    <location>
        <begin position="18"/>
        <end position="29"/>
    </location>
</feature>
<dbReference type="PROSITE" id="PS50125">
    <property type="entry name" value="GUANYLATE_CYCLASE_2"/>
    <property type="match status" value="1"/>
</dbReference>
<evidence type="ECO:0000313" key="11">
    <source>
        <dbReference type="Proteomes" id="UP001153069"/>
    </source>
</evidence>
<name>A0A9N8HFQ3_9STRA</name>
<dbReference type="InterPro" id="IPR050401">
    <property type="entry name" value="Cyclic_nucleotide_synthase"/>
</dbReference>
<dbReference type="GO" id="GO:0007168">
    <property type="term" value="P:receptor guanylyl cyclase signaling pathway"/>
    <property type="evidence" value="ECO:0007669"/>
    <property type="project" value="TreeGrafter"/>
</dbReference>
<dbReference type="InterPro" id="IPR001054">
    <property type="entry name" value="A/G_cyclase"/>
</dbReference>
<evidence type="ECO:0000256" key="3">
    <source>
        <dbReference type="ARBA" id="ARBA00022741"/>
    </source>
</evidence>
<dbReference type="GO" id="GO:0005886">
    <property type="term" value="C:plasma membrane"/>
    <property type="evidence" value="ECO:0007669"/>
    <property type="project" value="TreeGrafter"/>
</dbReference>